<dbReference type="Pfam" id="PF04827">
    <property type="entry name" value="Plant_tran"/>
    <property type="match status" value="1"/>
</dbReference>
<evidence type="ECO:0008006" key="3">
    <source>
        <dbReference type="Google" id="ProtNLM"/>
    </source>
</evidence>
<sequence length="157" mass="17714">MAPNTRWGTILPMEFILIGNLGKNNFSSSRAQEIDNHFACLQESAQKDVERAFGVLQARFAIIKSPAQGGCQNQINNIMKACIILHNMISKDELGFELEEWYPGGLQAEHFPNNEALTHHVAHLRNIRSATAHQSLKIDLIEHLWAHKGNSFDDRTL</sequence>
<protein>
    <recommendedName>
        <fullName evidence="3">DDE Tnp4 domain-containing protein</fullName>
    </recommendedName>
</protein>
<gene>
    <name evidence="1" type="ORF">O181_051086</name>
</gene>
<name>A0A9Q3E316_9BASI</name>
<dbReference type="InterPro" id="IPR006912">
    <property type="entry name" value="Harbinger_derived_prot"/>
</dbReference>
<dbReference type="EMBL" id="AVOT02022152">
    <property type="protein sequence ID" value="MBW0511371.1"/>
    <property type="molecule type" value="Genomic_DNA"/>
</dbReference>
<accession>A0A9Q3E316</accession>
<organism evidence="1 2">
    <name type="scientific">Austropuccinia psidii MF-1</name>
    <dbReference type="NCBI Taxonomy" id="1389203"/>
    <lineage>
        <taxon>Eukaryota</taxon>
        <taxon>Fungi</taxon>
        <taxon>Dikarya</taxon>
        <taxon>Basidiomycota</taxon>
        <taxon>Pucciniomycotina</taxon>
        <taxon>Pucciniomycetes</taxon>
        <taxon>Pucciniales</taxon>
        <taxon>Sphaerophragmiaceae</taxon>
        <taxon>Austropuccinia</taxon>
    </lineage>
</organism>
<evidence type="ECO:0000313" key="2">
    <source>
        <dbReference type="Proteomes" id="UP000765509"/>
    </source>
</evidence>
<comment type="caution">
    <text evidence="1">The sequence shown here is derived from an EMBL/GenBank/DDBJ whole genome shotgun (WGS) entry which is preliminary data.</text>
</comment>
<dbReference type="PANTHER" id="PTHR47150">
    <property type="entry name" value="OS12G0169200 PROTEIN"/>
    <property type="match status" value="1"/>
</dbReference>
<dbReference type="OrthoDB" id="2290122at2759"/>
<dbReference type="PANTHER" id="PTHR47150:SF5">
    <property type="entry name" value="OS07G0546750 PROTEIN"/>
    <property type="match status" value="1"/>
</dbReference>
<evidence type="ECO:0000313" key="1">
    <source>
        <dbReference type="EMBL" id="MBW0511371.1"/>
    </source>
</evidence>
<dbReference type="Proteomes" id="UP000765509">
    <property type="component" value="Unassembled WGS sequence"/>
</dbReference>
<dbReference type="AlphaFoldDB" id="A0A9Q3E316"/>
<proteinExistence type="predicted"/>
<reference evidence="1" key="1">
    <citation type="submission" date="2021-03" db="EMBL/GenBank/DDBJ databases">
        <title>Draft genome sequence of rust myrtle Austropuccinia psidii MF-1, a brazilian biotype.</title>
        <authorList>
            <person name="Quecine M.C."/>
            <person name="Pachon D.M.R."/>
            <person name="Bonatelli M.L."/>
            <person name="Correr F.H."/>
            <person name="Franceschini L.M."/>
            <person name="Leite T.F."/>
            <person name="Margarido G.R.A."/>
            <person name="Almeida C.A."/>
            <person name="Ferrarezi J.A."/>
            <person name="Labate C.A."/>
        </authorList>
    </citation>
    <scope>NUCLEOTIDE SEQUENCE</scope>
    <source>
        <strain evidence="1">MF-1</strain>
    </source>
</reference>
<keyword evidence="2" id="KW-1185">Reference proteome</keyword>